<dbReference type="Gene3D" id="4.10.1030.10">
    <property type="entry name" value="Ring Box Chain A, domain 5"/>
    <property type="match status" value="1"/>
</dbReference>
<proteinExistence type="inferred from homology"/>
<dbReference type="EMBL" id="CAJNYV010000928">
    <property type="protein sequence ID" value="CAF3394738.1"/>
    <property type="molecule type" value="Genomic_DNA"/>
</dbReference>
<dbReference type="SUPFAM" id="SSF75632">
    <property type="entry name" value="Cullin homology domain"/>
    <property type="match status" value="1"/>
</dbReference>
<dbReference type="SUPFAM" id="SSF74788">
    <property type="entry name" value="Cullin repeat-like"/>
    <property type="match status" value="1"/>
</dbReference>
<dbReference type="InterPro" id="IPR016158">
    <property type="entry name" value="Cullin_homology"/>
</dbReference>
<dbReference type="AlphaFoldDB" id="A0A817ZL85"/>
<keyword evidence="3" id="KW-0832">Ubl conjugation</keyword>
<dbReference type="GO" id="GO:0006511">
    <property type="term" value="P:ubiquitin-dependent protein catabolic process"/>
    <property type="evidence" value="ECO:0007669"/>
    <property type="project" value="InterPro"/>
</dbReference>
<evidence type="ECO:0000256" key="1">
    <source>
        <dbReference type="ARBA" id="ARBA00006019"/>
    </source>
</evidence>
<dbReference type="Gene3D" id="1.10.10.10">
    <property type="entry name" value="Winged helix-like DNA-binding domain superfamily/Winged helix DNA-binding domain"/>
    <property type="match status" value="2"/>
</dbReference>
<dbReference type="InterPro" id="IPR019559">
    <property type="entry name" value="Cullin_neddylation_domain"/>
</dbReference>
<dbReference type="SMART" id="SM00884">
    <property type="entry name" value="Cullin_Nedd8"/>
    <property type="match status" value="1"/>
</dbReference>
<evidence type="ECO:0000256" key="5">
    <source>
        <dbReference type="RuleBase" id="RU003829"/>
    </source>
</evidence>
<dbReference type="PROSITE" id="PS50069">
    <property type="entry name" value="CULLIN_2"/>
    <property type="match status" value="1"/>
</dbReference>
<dbReference type="InterPro" id="IPR059120">
    <property type="entry name" value="Cullin-like_AB"/>
</dbReference>
<evidence type="ECO:0000259" key="6">
    <source>
        <dbReference type="PROSITE" id="PS50069"/>
    </source>
</evidence>
<organism evidence="7 8">
    <name type="scientific">Rotaria socialis</name>
    <dbReference type="NCBI Taxonomy" id="392032"/>
    <lineage>
        <taxon>Eukaryota</taxon>
        <taxon>Metazoa</taxon>
        <taxon>Spiralia</taxon>
        <taxon>Gnathifera</taxon>
        <taxon>Rotifera</taxon>
        <taxon>Eurotatoria</taxon>
        <taxon>Bdelloidea</taxon>
        <taxon>Philodinida</taxon>
        <taxon>Philodinidae</taxon>
        <taxon>Rotaria</taxon>
    </lineage>
</organism>
<dbReference type="SUPFAM" id="SSF46785">
    <property type="entry name" value="Winged helix' DNA-binding domain"/>
    <property type="match status" value="1"/>
</dbReference>
<dbReference type="InterPro" id="IPR045093">
    <property type="entry name" value="Cullin"/>
</dbReference>
<reference evidence="7" key="1">
    <citation type="submission" date="2021-02" db="EMBL/GenBank/DDBJ databases">
        <authorList>
            <person name="Nowell W R."/>
        </authorList>
    </citation>
    <scope>NUCLEOTIDE SEQUENCE</scope>
</reference>
<dbReference type="GO" id="GO:0031625">
    <property type="term" value="F:ubiquitin protein ligase binding"/>
    <property type="evidence" value="ECO:0007669"/>
    <property type="project" value="InterPro"/>
</dbReference>
<dbReference type="Gene3D" id="1.20.1310.10">
    <property type="entry name" value="Cullin Repeats"/>
    <property type="match status" value="3"/>
</dbReference>
<dbReference type="PANTHER" id="PTHR11932">
    <property type="entry name" value="CULLIN"/>
    <property type="match status" value="1"/>
</dbReference>
<dbReference type="SMART" id="SM00182">
    <property type="entry name" value="CULLIN"/>
    <property type="match status" value="1"/>
</dbReference>
<comment type="caution">
    <text evidence="7">The sequence shown here is derived from an EMBL/GenBank/DDBJ whole genome shotgun (WGS) entry which is preliminary data.</text>
</comment>
<dbReference type="InterPro" id="IPR036390">
    <property type="entry name" value="WH_DNA-bd_sf"/>
</dbReference>
<keyword evidence="2" id="KW-1017">Isopeptide bond</keyword>
<evidence type="ECO:0000256" key="2">
    <source>
        <dbReference type="ARBA" id="ARBA00022499"/>
    </source>
</evidence>
<dbReference type="FunFam" id="1.20.1310.10:FF:000002">
    <property type="entry name" value="cullin-3 isoform X1"/>
    <property type="match status" value="1"/>
</dbReference>
<feature type="domain" description="Cullin family profile" evidence="6">
    <location>
        <begin position="391"/>
        <end position="635"/>
    </location>
</feature>
<protein>
    <recommendedName>
        <fullName evidence="6">Cullin family profile domain-containing protein</fullName>
    </recommendedName>
</protein>
<dbReference type="Pfam" id="PF26557">
    <property type="entry name" value="Cullin_AB"/>
    <property type="match status" value="1"/>
</dbReference>
<dbReference type="Pfam" id="PF00888">
    <property type="entry name" value="Cullin"/>
    <property type="match status" value="1"/>
</dbReference>
<evidence type="ECO:0000313" key="7">
    <source>
        <dbReference type="EMBL" id="CAF3394738.1"/>
    </source>
</evidence>
<dbReference type="InterPro" id="IPR001373">
    <property type="entry name" value="Cullin_N"/>
</dbReference>
<accession>A0A817ZL85</accession>
<evidence type="ECO:0000256" key="3">
    <source>
        <dbReference type="ARBA" id="ARBA00022843"/>
    </source>
</evidence>
<gene>
    <name evidence="7" type="ORF">KIK155_LOCUS7546</name>
</gene>
<name>A0A817ZL85_9BILA</name>
<sequence length="767" mass="89657">MAEDRKTKLWINIENYIAASCDFEERSPYQYMELCSQVYNYITDAVSVKLTPAPKPRRVMQDEANVIGGDVYDHIAICLRNKLSNICENMNHMTDADMIRLYVQHFRSYKNSCRLLNSPLNIVNRHWVRREFDSGRRDVCEIHELVKDHRNNKSFTDTEVVKSFVELYSSLDSNSNRNELSDEDFRNEPTTNIDKKSFESEFLQDALDFYRNQEVPILVAESVIEYLSQISIHFDFEIKFAESILPKSTPTFQILIDKLEGIFLPEQNLNLIMDTVKTMVLNENVENGDAFRLNIDLRLLYKPVSQIPKVTEPLEKLIQDHIRDSAINTIGCMSDAETNDPKVFVEKLIAIYKHFSKIFDVGPKFKSALDKACGKFINDNKVTQKTGKKTTPAEFLARYCHTILAKRNKTIEENDFKEKIDQILILFAFIKDKDVFKNLHHKLLAKRLIYQSSVSPDDEKLIISELKQQCGSEYSSRLERMLQDVDVSTTLNDDYRTYCQKEGLEGIVNFSPMVFSSNAWPLSPISCVILPNEVGIIYIFYLLIELVFQLKATFNSFHRFYINHHSGRKLTCLHQYSQVELQTYFTDKKYRLQVSTYQMIVLLLFNEQLIWTVEAIQNKTQIESDFLFQVLVSLLKKKILVSEEISEDFQESHIKENHKIELKNDFSSKNLLVNLRVTIKSSNKKDSEYSDESINDDRRSAVEAKIAKIMKEQRTLEYKSLIEKVMEQLIPCFKPNVRLIKRCIDRLIDRGYLKRDSNNKDILHYLY</sequence>
<dbReference type="InterPro" id="IPR036388">
    <property type="entry name" value="WH-like_DNA-bd_sf"/>
</dbReference>
<dbReference type="Pfam" id="PF10557">
    <property type="entry name" value="Cullin_Nedd8"/>
    <property type="match status" value="1"/>
</dbReference>
<dbReference type="InterPro" id="IPR036317">
    <property type="entry name" value="Cullin_homology_sf"/>
</dbReference>
<evidence type="ECO:0000256" key="4">
    <source>
        <dbReference type="PROSITE-ProRule" id="PRU00330"/>
    </source>
</evidence>
<dbReference type="Proteomes" id="UP000663865">
    <property type="component" value="Unassembled WGS sequence"/>
</dbReference>
<evidence type="ECO:0000313" key="8">
    <source>
        <dbReference type="Proteomes" id="UP000663865"/>
    </source>
</evidence>
<comment type="similarity">
    <text evidence="1 4 5">Belongs to the cullin family.</text>
</comment>
<dbReference type="InterPro" id="IPR016159">
    <property type="entry name" value="Cullin_repeat-like_dom_sf"/>
</dbReference>